<keyword evidence="1" id="KW-1133">Transmembrane helix</keyword>
<proteinExistence type="predicted"/>
<reference evidence="2 3" key="1">
    <citation type="submission" date="2016-11" db="EMBL/GenBank/DDBJ databases">
        <authorList>
            <person name="Jaros S."/>
            <person name="Januszkiewicz K."/>
            <person name="Wedrychowicz H."/>
        </authorList>
    </citation>
    <scope>NUCLEOTIDE SEQUENCE [LARGE SCALE GENOMIC DNA]</scope>
    <source>
        <strain evidence="2 3">DSM 18899</strain>
    </source>
</reference>
<dbReference type="GO" id="GO:0043683">
    <property type="term" value="P:type IV pilus assembly"/>
    <property type="evidence" value="ECO:0007669"/>
    <property type="project" value="InterPro"/>
</dbReference>
<dbReference type="Pfam" id="PF16074">
    <property type="entry name" value="PilW"/>
    <property type="match status" value="1"/>
</dbReference>
<evidence type="ECO:0000313" key="2">
    <source>
        <dbReference type="EMBL" id="SFZ77196.1"/>
    </source>
</evidence>
<evidence type="ECO:0000313" key="3">
    <source>
        <dbReference type="Proteomes" id="UP000186513"/>
    </source>
</evidence>
<dbReference type="Proteomes" id="UP000186513">
    <property type="component" value="Unassembled WGS sequence"/>
</dbReference>
<protein>
    <submittedName>
        <fullName evidence="2">Type IV Pilus-assembly protein W</fullName>
    </submittedName>
</protein>
<gene>
    <name evidence="2" type="ORF">SAMN02745887_02272</name>
</gene>
<dbReference type="OrthoDB" id="8752043at2"/>
<organism evidence="2 3">
    <name type="scientific">Chitinimonas taiwanensis DSM 18899</name>
    <dbReference type="NCBI Taxonomy" id="1121279"/>
    <lineage>
        <taxon>Bacteria</taxon>
        <taxon>Pseudomonadati</taxon>
        <taxon>Pseudomonadota</taxon>
        <taxon>Betaproteobacteria</taxon>
        <taxon>Neisseriales</taxon>
        <taxon>Chitinibacteraceae</taxon>
        <taxon>Chitinimonas</taxon>
    </lineage>
</organism>
<dbReference type="RefSeq" id="WP_072428782.1">
    <property type="nucleotide sequence ID" value="NZ_FPKR01000008.1"/>
</dbReference>
<dbReference type="AlphaFoldDB" id="A0A1K2HK34"/>
<dbReference type="InterPro" id="IPR032092">
    <property type="entry name" value="PilW"/>
</dbReference>
<dbReference type="Pfam" id="PF07963">
    <property type="entry name" value="N_methyl"/>
    <property type="match status" value="1"/>
</dbReference>
<keyword evidence="1" id="KW-0472">Membrane</keyword>
<keyword evidence="1" id="KW-0812">Transmembrane</keyword>
<dbReference type="NCBIfam" id="TIGR02532">
    <property type="entry name" value="IV_pilin_GFxxxE"/>
    <property type="match status" value="1"/>
</dbReference>
<feature type="transmembrane region" description="Helical" evidence="1">
    <location>
        <begin position="7"/>
        <end position="32"/>
    </location>
</feature>
<dbReference type="EMBL" id="FPKR01000008">
    <property type="protein sequence ID" value="SFZ77196.1"/>
    <property type="molecule type" value="Genomic_DNA"/>
</dbReference>
<dbReference type="InterPro" id="IPR012902">
    <property type="entry name" value="N_methyl_site"/>
</dbReference>
<keyword evidence="3" id="KW-1185">Reference proteome</keyword>
<sequence>MKKTQQGFTIIELMVGLSLGLLLAFAVAAIYLQTGQSRNTQTELSRFNDNGRYVLDTYKRIVTQSGYRAWSDAGSSKDNIQLNLAFPAAGDFLAGQTILEKDNELLVRFKGDASKNIIRCDKSDDADYPFLKDASVATTFALYLDSGSLICKIAGEDDSKQILVKNVVDYSLLYGEDTGGAKDQIPDAYVLAGAVGNWSDVYAVKLCFVLKSENAKLLEKPMDYMKCDGSVSDGSAAGRAGDLAMYRTFRSTIMLRNRFK</sequence>
<accession>A0A1K2HK34</accession>
<name>A0A1K2HK34_9NEIS</name>
<dbReference type="STRING" id="1121279.SAMN02745887_02272"/>
<evidence type="ECO:0000256" key="1">
    <source>
        <dbReference type="SAM" id="Phobius"/>
    </source>
</evidence>